<organism evidence="2">
    <name type="scientific">Yersinia pseudotuberculosis serotype O:3 (strain YPIII)</name>
    <dbReference type="NCBI Taxonomy" id="502800"/>
    <lineage>
        <taxon>Bacteria</taxon>
        <taxon>Pseudomonadati</taxon>
        <taxon>Pseudomonadota</taxon>
        <taxon>Gammaproteobacteria</taxon>
        <taxon>Enterobacterales</taxon>
        <taxon>Yersiniaceae</taxon>
        <taxon>Yersinia</taxon>
    </lineage>
</organism>
<dbReference type="KEGG" id="ypy:YPK_4172"/>
<dbReference type="AlphaFoldDB" id="A0A0H3B8J7"/>
<protein>
    <submittedName>
        <fullName evidence="2">Uncharacterized protein</fullName>
    </submittedName>
</protein>
<gene>
    <name evidence="2" type="ordered locus">YPK_4172</name>
</gene>
<accession>A0A0H3B8J7</accession>
<evidence type="ECO:0000256" key="1">
    <source>
        <dbReference type="SAM" id="Phobius"/>
    </source>
</evidence>
<keyword evidence="1" id="KW-1133">Transmembrane helix</keyword>
<name>A0A0H3B8J7_YERPY</name>
<keyword evidence="1" id="KW-0472">Membrane</keyword>
<feature type="transmembrane region" description="Helical" evidence="1">
    <location>
        <begin position="6"/>
        <end position="31"/>
    </location>
</feature>
<reference evidence="2" key="1">
    <citation type="submission" date="2008-02" db="EMBL/GenBank/DDBJ databases">
        <title>Complete sequence of Yersinia pseudotuberculosis YPIII.</title>
        <authorList>
            <consortium name="US DOE Joint Genome Institute"/>
            <person name="Challacombe J.F."/>
            <person name="Bruce D."/>
            <person name="Detter J.C."/>
            <person name="Green L."/>
            <person name="Land M."/>
            <person name="Munk C."/>
            <person name="Lindler L.E."/>
            <person name="Nikolich M.P."/>
            <person name="Brettin T."/>
        </authorList>
    </citation>
    <scope>NUCLEOTIDE SEQUENCE</scope>
    <source>
        <strain evidence="2">YPIII</strain>
    </source>
</reference>
<proteinExistence type="predicted"/>
<evidence type="ECO:0000313" key="2">
    <source>
        <dbReference type="EMBL" id="ACA70431.1"/>
    </source>
</evidence>
<dbReference type="EMBL" id="CP000950">
    <property type="protein sequence ID" value="ACA70431.1"/>
    <property type="molecule type" value="Genomic_DNA"/>
</dbReference>
<keyword evidence="1" id="KW-0812">Transmembrane</keyword>
<sequence>MDTTITIFALLVGYWQSILSSLNVAILVLIVG</sequence>